<evidence type="ECO:0000313" key="2">
    <source>
        <dbReference type="Proteomes" id="UP000295238"/>
    </source>
</evidence>
<evidence type="ECO:0000313" key="1">
    <source>
        <dbReference type="EMBL" id="TDK37031.1"/>
    </source>
</evidence>
<reference evidence="1 2" key="1">
    <citation type="submission" date="2019-03" db="EMBL/GenBank/DDBJ databases">
        <title>Rhizobium sp. nov., an bacterium isolated from biocrust in Mu Us Desert.</title>
        <authorList>
            <person name="Lixiong L."/>
        </authorList>
    </citation>
    <scope>NUCLEOTIDE SEQUENCE [LARGE SCALE GENOMIC DNA]</scope>
    <source>
        <strain evidence="1 2">SPY-1</strain>
    </source>
</reference>
<name>A0A4R5UJI7_9HYPH</name>
<dbReference type="GO" id="GO:0006260">
    <property type="term" value="P:DNA replication"/>
    <property type="evidence" value="ECO:0007669"/>
    <property type="project" value="InterPro"/>
</dbReference>
<organism evidence="1 2">
    <name type="scientific">Rhizobium deserti</name>
    <dbReference type="NCBI Taxonomy" id="2547961"/>
    <lineage>
        <taxon>Bacteria</taxon>
        <taxon>Pseudomonadati</taxon>
        <taxon>Pseudomonadota</taxon>
        <taxon>Alphaproteobacteria</taxon>
        <taxon>Hyphomicrobiales</taxon>
        <taxon>Rhizobiaceae</taxon>
        <taxon>Rhizobium/Agrobacterium group</taxon>
        <taxon>Rhizobium</taxon>
    </lineage>
</organism>
<comment type="caution">
    <text evidence="1">The sequence shown here is derived from an EMBL/GenBank/DDBJ whole genome shotgun (WGS) entry which is preliminary data.</text>
</comment>
<protein>
    <submittedName>
        <fullName evidence="1">Uncharacterized protein</fullName>
    </submittedName>
</protein>
<dbReference type="OrthoDB" id="8013467at2"/>
<accession>A0A4R5UJI7</accession>
<dbReference type="Proteomes" id="UP000295238">
    <property type="component" value="Unassembled WGS sequence"/>
</dbReference>
<proteinExistence type="predicted"/>
<dbReference type="RefSeq" id="WP_133315799.1">
    <property type="nucleotide sequence ID" value="NZ_SMTL01000002.1"/>
</dbReference>
<dbReference type="InterPro" id="IPR008921">
    <property type="entry name" value="DNA_pol3_clamp-load_cplx_C"/>
</dbReference>
<dbReference type="AlphaFoldDB" id="A0A4R5UJI7"/>
<dbReference type="Gene3D" id="1.20.272.10">
    <property type="match status" value="1"/>
</dbReference>
<dbReference type="SUPFAM" id="SSF48019">
    <property type="entry name" value="post-AAA+ oligomerization domain-like"/>
    <property type="match status" value="1"/>
</dbReference>
<sequence length="363" mass="40620">MDPKAIQKQCNAQLAQEMMDRRPGTSEVAPLPISPWLAMSLLQKSIRRNEVRFALQAAATLLYVDPERLWRRLICAAYEDIGLGDLDAVALVNGAMAGKLFRRSLGGDWAVASFLVKRLASTRKCRAADDLLMALQVHPAYAAERLSLPYEDTPDLMQYASGGADLIPRAIAVCYALGTDRWRPEGLTGRRGEPTYVFQHMLDAGYPHCVLELARTGFNRVREPLSALMSFVSPTFPGGSEAYGQDDDIAATHMVGVVPIWALDQYTREGREALRRFLYRDVAITRFIEKNVPPRQRLRFLGGLLFRSEGGLLRQRLQWHAGQSLRNIMEVEANGCGVDNATEALSMLRQDMKLLDQERQNAL</sequence>
<keyword evidence="2" id="KW-1185">Reference proteome</keyword>
<dbReference type="EMBL" id="SMTL01000002">
    <property type="protein sequence ID" value="TDK37031.1"/>
    <property type="molecule type" value="Genomic_DNA"/>
</dbReference>
<dbReference type="GO" id="GO:0003677">
    <property type="term" value="F:DNA binding"/>
    <property type="evidence" value="ECO:0007669"/>
    <property type="project" value="InterPro"/>
</dbReference>
<gene>
    <name evidence="1" type="ORF">E2F50_09005</name>
</gene>